<accession>A0A229VYE0</accession>
<sequence>MGIEENVEGTAKDTLLRAGQGTGKLILKAGAKLAAALIGAGWRVTTAPIRNAIAEHNIGGEISEKQLQATGEDIHQISLDNESLKAVGKSLRQSGITYAIEKGNDGQYFLHFQGKDADHVEHAVRRAFDKLGLDLDLDKPAETTPELEEPTFGTIGADDTPTGEIPAIGADDTPTGEIPTVTPEPRTPTPEQREEIATRAADAARPLMPTGPATDDAMTTISIEKPTGWDPNAELLADSLDKLGIPYIENHQGDTTTFTMPSDCVDAAMQCSAAIDPALKQVMAQEQTETPDRSNPDAPTARETPIETPAAGQTEPAPTPGQPAAPQPTDTAAAPQQPAAAQPTEGTPAPDITTTAEQTPAQENLPSDLPFPEQTTQQAPAFDPFASAAQKVDLSRLMQDETPSQAGPTPQAGRQATPDGTKPQAATPAKERRDTGKGKPERGRKTKKTKKDFLDALKQKEGKIRGQQGRRSHQRTRGARPRSDKR</sequence>
<evidence type="ECO:0000313" key="2">
    <source>
        <dbReference type="EMBL" id="OXN00612.1"/>
    </source>
</evidence>
<gene>
    <name evidence="2" type="ORF">Tam10B_1135</name>
</gene>
<dbReference type="OrthoDB" id="3226699at2"/>
<protein>
    <submittedName>
        <fullName evidence="2">Mobilization protein</fullName>
    </submittedName>
</protein>
<name>A0A229VYE0_9BIFI</name>
<feature type="region of interest" description="Disordered" evidence="1">
    <location>
        <begin position="143"/>
        <end position="162"/>
    </location>
</feature>
<feature type="compositionally biased region" description="Pro residues" evidence="1">
    <location>
        <begin position="317"/>
        <end position="326"/>
    </location>
</feature>
<feature type="region of interest" description="Disordered" evidence="1">
    <location>
        <begin position="284"/>
        <end position="486"/>
    </location>
</feature>
<feature type="compositionally biased region" description="Polar residues" evidence="1">
    <location>
        <begin position="352"/>
        <end position="365"/>
    </location>
</feature>
<dbReference type="Pfam" id="PF12687">
    <property type="entry name" value="DUF3801"/>
    <property type="match status" value="1"/>
</dbReference>
<keyword evidence="3" id="KW-1185">Reference proteome</keyword>
<evidence type="ECO:0000313" key="3">
    <source>
        <dbReference type="Proteomes" id="UP000215433"/>
    </source>
</evidence>
<organism evidence="2 3">
    <name type="scientific">Bifidobacterium vansinderenii</name>
    <dbReference type="NCBI Taxonomy" id="1984871"/>
    <lineage>
        <taxon>Bacteria</taxon>
        <taxon>Bacillati</taxon>
        <taxon>Actinomycetota</taxon>
        <taxon>Actinomycetes</taxon>
        <taxon>Bifidobacteriales</taxon>
        <taxon>Bifidobacteriaceae</taxon>
        <taxon>Bifidobacterium</taxon>
    </lineage>
</organism>
<evidence type="ECO:0000256" key="1">
    <source>
        <dbReference type="SAM" id="MobiDB-lite"/>
    </source>
</evidence>
<feature type="region of interest" description="Disordered" evidence="1">
    <location>
        <begin position="169"/>
        <end position="192"/>
    </location>
</feature>
<feature type="compositionally biased region" description="Basic and acidic residues" evidence="1">
    <location>
        <begin position="429"/>
        <end position="443"/>
    </location>
</feature>
<dbReference type="RefSeq" id="WP_093960304.1">
    <property type="nucleotide sequence ID" value="NZ_NEWD01000013.1"/>
</dbReference>
<dbReference type="EMBL" id="NEWD01000013">
    <property type="protein sequence ID" value="OXN00612.1"/>
    <property type="molecule type" value="Genomic_DNA"/>
</dbReference>
<dbReference type="Proteomes" id="UP000215433">
    <property type="component" value="Unassembled WGS sequence"/>
</dbReference>
<dbReference type="InterPro" id="IPR024234">
    <property type="entry name" value="DUF3801"/>
</dbReference>
<proteinExistence type="predicted"/>
<feature type="compositionally biased region" description="Basic and acidic residues" evidence="1">
    <location>
        <begin position="451"/>
        <end position="464"/>
    </location>
</feature>
<feature type="compositionally biased region" description="Basic residues" evidence="1">
    <location>
        <begin position="468"/>
        <end position="486"/>
    </location>
</feature>
<feature type="compositionally biased region" description="Polar residues" evidence="1">
    <location>
        <begin position="401"/>
        <end position="414"/>
    </location>
</feature>
<comment type="caution">
    <text evidence="2">The sequence shown here is derived from an EMBL/GenBank/DDBJ whole genome shotgun (WGS) entry which is preliminary data.</text>
</comment>
<feature type="compositionally biased region" description="Low complexity" evidence="1">
    <location>
        <begin position="327"/>
        <end position="350"/>
    </location>
</feature>
<reference evidence="2 3" key="1">
    <citation type="submission" date="2017-05" db="EMBL/GenBank/DDBJ databases">
        <title>Bifidobacterium vansinderenii sp. nov.</title>
        <authorList>
            <person name="Lugli G.A."/>
            <person name="Duranti S."/>
            <person name="Mangifesta M."/>
        </authorList>
    </citation>
    <scope>NUCLEOTIDE SEQUENCE [LARGE SCALE GENOMIC DNA]</scope>
    <source>
        <strain evidence="2 3">Tam10B</strain>
    </source>
</reference>
<dbReference type="AlphaFoldDB" id="A0A229VYE0"/>